<dbReference type="Gene3D" id="4.10.1000.30">
    <property type="match status" value="1"/>
</dbReference>
<reference evidence="12 13" key="2">
    <citation type="submission" date="2016-08" db="EMBL/GenBank/DDBJ databases">
        <title>Pervasive Adenine N6-methylation of Active Genes in Fungi.</title>
        <authorList>
            <consortium name="DOE Joint Genome Institute"/>
            <person name="Mondo S.J."/>
            <person name="Dannebaum R.O."/>
            <person name="Kuo R.C."/>
            <person name="Labutti K."/>
            <person name="Haridas S."/>
            <person name="Kuo A."/>
            <person name="Salamov A."/>
            <person name="Ahrendt S.R."/>
            <person name="Lipzen A."/>
            <person name="Sullivan W."/>
            <person name="Andreopoulos W.B."/>
            <person name="Clum A."/>
            <person name="Lindquist E."/>
            <person name="Daum C."/>
            <person name="Ramamoorthy G.K."/>
            <person name="Gryganskyi A."/>
            <person name="Culley D."/>
            <person name="Magnuson J.K."/>
            <person name="James T.Y."/>
            <person name="O'Malley M.A."/>
            <person name="Stajich J.E."/>
            <person name="Spatafora J.W."/>
            <person name="Visel A."/>
            <person name="Grigoriev I.V."/>
        </authorList>
    </citation>
    <scope>NUCLEOTIDE SEQUENCE [LARGE SCALE GENOMIC DNA]</scope>
    <source>
        <strain evidence="13">finn</strain>
    </source>
</reference>
<comment type="similarity">
    <text evidence="2">Belongs to the ZC3H14 family.</text>
</comment>
<dbReference type="OrthoDB" id="438553at2759"/>
<dbReference type="SMART" id="SM00356">
    <property type="entry name" value="ZnF_C3H1"/>
    <property type="match status" value="5"/>
</dbReference>
<dbReference type="Gene3D" id="4.10.1000.40">
    <property type="match status" value="2"/>
</dbReference>
<feature type="domain" description="C3H1-type" evidence="11">
    <location>
        <begin position="263"/>
        <end position="292"/>
    </location>
</feature>
<dbReference type="Proteomes" id="UP000193719">
    <property type="component" value="Unassembled WGS sequence"/>
</dbReference>
<feature type="compositionally biased region" description="Low complexity" evidence="10">
    <location>
        <begin position="227"/>
        <end position="240"/>
    </location>
</feature>
<dbReference type="GO" id="GO:0008270">
    <property type="term" value="F:zinc ion binding"/>
    <property type="evidence" value="ECO:0007669"/>
    <property type="project" value="UniProtKB-KW"/>
</dbReference>
<keyword evidence="5" id="KW-0677">Repeat</keyword>
<sequence length="422" mass="47541">MTDISIEIPSVVMNSKQKFNQRLITSITQKLRNCKIVSTPEDVNKIVNLLNEGKNREQLTEEITTMFADDKDKIKSSFIDWLIGYSNACCNNSTTEIETEELKSPSIMSEKASSIKERAENKSKSKRRISQSSRVRRSFIDSTPLSPPPSPPRSSKASSVCSSDYEKSQKNIYHQKRLSRSANTLDLTSQVQSEIMAQTLALAAAAAVDIQMKSDKDTKRERRRSVRSIQSIRSRKSSFSSVKEEDTSRIRCQYWPTCNRGDQCKFWHPKELCKKFPNCPNGDNCLFIHPATTNPSKPQSPYHRRVSQSSTTPPDLSSSNERVAVECKYGSNCTRVDCKFSHPSPAVAKLNKQQSKTAAASESKNSKSNVPCHYYPNCKNADCPYMHPNSTPKNESVNVACRYGSACTRQDCHFLHPGNRRV</sequence>
<proteinExistence type="inferred from homology"/>
<dbReference type="GO" id="GO:0005634">
    <property type="term" value="C:nucleus"/>
    <property type="evidence" value="ECO:0007669"/>
    <property type="project" value="UniProtKB-SubCell"/>
</dbReference>
<feature type="zinc finger region" description="C3H1-type" evidence="9">
    <location>
        <begin position="366"/>
        <end position="390"/>
    </location>
</feature>
<dbReference type="EMBL" id="MCFH01000005">
    <property type="protein sequence ID" value="ORX57788.1"/>
    <property type="molecule type" value="Genomic_DNA"/>
</dbReference>
<dbReference type="InterPro" id="IPR000571">
    <property type="entry name" value="Znf_CCCH"/>
</dbReference>
<evidence type="ECO:0000313" key="12">
    <source>
        <dbReference type="EMBL" id="ORX57788.1"/>
    </source>
</evidence>
<dbReference type="GO" id="GO:0005737">
    <property type="term" value="C:cytoplasm"/>
    <property type="evidence" value="ECO:0007669"/>
    <property type="project" value="TreeGrafter"/>
</dbReference>
<keyword evidence="7 9" id="KW-0862">Zinc</keyword>
<feature type="compositionally biased region" description="Basic residues" evidence="10">
    <location>
        <begin position="124"/>
        <end position="137"/>
    </location>
</feature>
<dbReference type="STRING" id="1754191.A0A1Y1VK86"/>
<keyword evidence="4 9" id="KW-0479">Metal-binding</keyword>
<evidence type="ECO:0000259" key="11">
    <source>
        <dbReference type="PROSITE" id="PS50103"/>
    </source>
</evidence>
<feature type="compositionally biased region" description="Polar residues" evidence="10">
    <location>
        <begin position="307"/>
        <end position="319"/>
    </location>
</feature>
<evidence type="ECO:0000256" key="10">
    <source>
        <dbReference type="SAM" id="MobiDB-lite"/>
    </source>
</evidence>
<dbReference type="PANTHER" id="PTHR14738">
    <property type="entry name" value="ZINC FINGER CCCH DOMAIN-CONTAINING PROTEIN 14"/>
    <property type="match status" value="1"/>
</dbReference>
<evidence type="ECO:0000256" key="3">
    <source>
        <dbReference type="ARBA" id="ARBA00015071"/>
    </source>
</evidence>
<dbReference type="GO" id="GO:0008143">
    <property type="term" value="F:poly(A) binding"/>
    <property type="evidence" value="ECO:0007669"/>
    <property type="project" value="InterPro"/>
</dbReference>
<evidence type="ECO:0000256" key="8">
    <source>
        <dbReference type="ARBA" id="ARBA00023242"/>
    </source>
</evidence>
<keyword evidence="6 9" id="KW-0863">Zinc-finger</keyword>
<accession>A0A1Y1VK86</accession>
<feature type="compositionally biased region" description="Basic and acidic residues" evidence="10">
    <location>
        <begin position="113"/>
        <end position="123"/>
    </location>
</feature>
<dbReference type="PANTHER" id="PTHR14738:SF29">
    <property type="entry name" value="ZINC FINGER CCCH DOMAIN-CONTAINING PROTEIN 14"/>
    <property type="match status" value="1"/>
</dbReference>
<feature type="region of interest" description="Disordered" evidence="10">
    <location>
        <begin position="294"/>
        <end position="319"/>
    </location>
</feature>
<feature type="region of interest" description="Disordered" evidence="10">
    <location>
        <begin position="213"/>
        <end position="240"/>
    </location>
</feature>
<reference evidence="12 13" key="1">
    <citation type="submission" date="2016-08" db="EMBL/GenBank/DDBJ databases">
        <title>Genomes of anaerobic fungi encode conserved fungal cellulosomes for biomass hydrolysis.</title>
        <authorList>
            <consortium name="DOE Joint Genome Institute"/>
            <person name="Haitjema C.H."/>
            <person name="Gilmore S.P."/>
            <person name="Henske J.K."/>
            <person name="Solomon K.V."/>
            <person name="De Groot R."/>
            <person name="Kuo A."/>
            <person name="Mondo S.J."/>
            <person name="Salamov A.A."/>
            <person name="Labutti K."/>
            <person name="Zhao Z."/>
            <person name="Chiniquy J."/>
            <person name="Barry K."/>
            <person name="Brewer H.M."/>
            <person name="Purvine S.O."/>
            <person name="Wright A.T."/>
            <person name="Boxma B."/>
            <person name="Van Alen T."/>
            <person name="Hackstein J.H."/>
            <person name="Baker S.E."/>
            <person name="Grigoriev I.V."/>
            <person name="O'Malley M.A."/>
        </authorList>
    </citation>
    <scope>NUCLEOTIDE SEQUENCE [LARGE SCALE GENOMIC DNA]</scope>
    <source>
        <strain evidence="13">finn</strain>
    </source>
</reference>
<dbReference type="Pfam" id="PF14608">
    <property type="entry name" value="zf-CCCH_2"/>
    <property type="match status" value="5"/>
</dbReference>
<evidence type="ECO:0000256" key="7">
    <source>
        <dbReference type="ARBA" id="ARBA00022833"/>
    </source>
</evidence>
<dbReference type="FunFam" id="4.10.1000.40:FF:000006">
    <property type="entry name" value="Zinc finger CCCH domain-containing protein 14"/>
    <property type="match status" value="1"/>
</dbReference>
<feature type="region of interest" description="Disordered" evidence="10">
    <location>
        <begin position="101"/>
        <end position="161"/>
    </location>
</feature>
<dbReference type="InterPro" id="IPR040366">
    <property type="entry name" value="Nab2/ZC3H14"/>
</dbReference>
<gene>
    <name evidence="12" type="ORF">BCR36DRAFT_344446</name>
</gene>
<comment type="caution">
    <text evidence="12">The sequence shown here is derived from an EMBL/GenBank/DDBJ whole genome shotgun (WGS) entry which is preliminary data.</text>
</comment>
<evidence type="ECO:0000256" key="1">
    <source>
        <dbReference type="ARBA" id="ARBA00004123"/>
    </source>
</evidence>
<name>A0A1Y1VK86_9FUNG</name>
<dbReference type="GO" id="GO:0043488">
    <property type="term" value="P:regulation of mRNA stability"/>
    <property type="evidence" value="ECO:0007669"/>
    <property type="project" value="InterPro"/>
</dbReference>
<evidence type="ECO:0000256" key="2">
    <source>
        <dbReference type="ARBA" id="ARBA00008423"/>
    </source>
</evidence>
<organism evidence="12 13">
    <name type="scientific">Piromyces finnis</name>
    <dbReference type="NCBI Taxonomy" id="1754191"/>
    <lineage>
        <taxon>Eukaryota</taxon>
        <taxon>Fungi</taxon>
        <taxon>Fungi incertae sedis</taxon>
        <taxon>Chytridiomycota</taxon>
        <taxon>Chytridiomycota incertae sedis</taxon>
        <taxon>Neocallimastigomycetes</taxon>
        <taxon>Neocallimastigales</taxon>
        <taxon>Neocallimastigaceae</taxon>
        <taxon>Piromyces</taxon>
    </lineage>
</organism>
<evidence type="ECO:0000256" key="4">
    <source>
        <dbReference type="ARBA" id="ARBA00022723"/>
    </source>
</evidence>
<evidence type="ECO:0000313" key="13">
    <source>
        <dbReference type="Proteomes" id="UP000193719"/>
    </source>
</evidence>
<keyword evidence="13" id="KW-1185">Reference proteome</keyword>
<comment type="subcellular location">
    <subcellularLocation>
        <location evidence="1">Nucleus</location>
    </subcellularLocation>
</comment>
<keyword evidence="8" id="KW-0539">Nucleus</keyword>
<protein>
    <recommendedName>
        <fullName evidence="3">Zinc finger CCCH domain-containing protein 14</fullName>
    </recommendedName>
</protein>
<dbReference type="PROSITE" id="PS50103">
    <property type="entry name" value="ZF_C3H1"/>
    <property type="match status" value="2"/>
</dbReference>
<feature type="zinc finger region" description="C3H1-type" evidence="9">
    <location>
        <begin position="263"/>
        <end position="292"/>
    </location>
</feature>
<evidence type="ECO:0000256" key="9">
    <source>
        <dbReference type="PROSITE-ProRule" id="PRU00723"/>
    </source>
</evidence>
<evidence type="ECO:0000256" key="6">
    <source>
        <dbReference type="ARBA" id="ARBA00022771"/>
    </source>
</evidence>
<dbReference type="AlphaFoldDB" id="A0A1Y1VK86"/>
<feature type="domain" description="C3H1-type" evidence="11">
    <location>
        <begin position="366"/>
        <end position="390"/>
    </location>
</feature>
<evidence type="ECO:0000256" key="5">
    <source>
        <dbReference type="ARBA" id="ARBA00022737"/>
    </source>
</evidence>